<evidence type="ECO:0000313" key="1">
    <source>
        <dbReference type="EMBL" id="CAA7058216.1"/>
    </source>
</evidence>
<dbReference type="PANTHER" id="PTHR43367:SF1">
    <property type="entry name" value="TWO-COMPONENT RESPONSE REGULATOR-LIKE APRR6-RELATED"/>
    <property type="match status" value="1"/>
</dbReference>
<sequence>MNDPNLNHRQVASHLQKYKSQVDRLNEALSRNEWKSTDKTFIYPSGYEYPFTASNLTNNLIEMNSLWNSLRKKKSSSSSIPRYSFKKPDVEKGKMPKFHLNGKLDLSNHPLSGNVSNKSCMEVNCIPSSSSNNPTCNMPFTNDVNHTGLVSNILSSNNLPVIPSLPSSVGAPISSSFLIGSSRVCTPWSNLNPNPSTGLETVRNQLDLDPTSTLESYVPQANVYTMGESYSFLPECTMNPFETIDHMGRIPLLENYSHHETNMNRMDWNHSTENYGIHETDMTITVSDYNTNHIGCVSLGEGYVPSEHVIPFGSNTNQLGRVSLGENHVLSEDMSFYNTNTNQLGQIPSETNMITPVTDTNQMDWFLSEECRLLLETLISLETNTTQVGLVPCEGTSTALDNLIPQETNMEEVGFVPCEGNNNVPSEDLISFDTGVAEMMDVDSWLDSFDYSGSNVPWW</sequence>
<protein>
    <submittedName>
        <fullName evidence="1">Uncharacterized protein</fullName>
    </submittedName>
</protein>
<name>A0A6D2LEK9_9BRAS</name>
<comment type="caution">
    <text evidence="1">The sequence shown here is derived from an EMBL/GenBank/DDBJ whole genome shotgun (WGS) entry which is preliminary data.</text>
</comment>
<organism evidence="1 2">
    <name type="scientific">Microthlaspi erraticum</name>
    <dbReference type="NCBI Taxonomy" id="1685480"/>
    <lineage>
        <taxon>Eukaryota</taxon>
        <taxon>Viridiplantae</taxon>
        <taxon>Streptophyta</taxon>
        <taxon>Embryophyta</taxon>
        <taxon>Tracheophyta</taxon>
        <taxon>Spermatophyta</taxon>
        <taxon>Magnoliopsida</taxon>
        <taxon>eudicotyledons</taxon>
        <taxon>Gunneridae</taxon>
        <taxon>Pentapetalae</taxon>
        <taxon>rosids</taxon>
        <taxon>malvids</taxon>
        <taxon>Brassicales</taxon>
        <taxon>Brassicaceae</taxon>
        <taxon>Coluteocarpeae</taxon>
        <taxon>Microthlaspi</taxon>
    </lineage>
</organism>
<evidence type="ECO:0000313" key="2">
    <source>
        <dbReference type="Proteomes" id="UP000467841"/>
    </source>
</evidence>
<accession>A0A6D2LEK9</accession>
<dbReference type="AlphaFoldDB" id="A0A6D2LEK9"/>
<proteinExistence type="predicted"/>
<dbReference type="OrthoDB" id="1743485at2759"/>
<dbReference type="EMBL" id="CACVBM020001718">
    <property type="protein sequence ID" value="CAA7058216.1"/>
    <property type="molecule type" value="Genomic_DNA"/>
</dbReference>
<dbReference type="PANTHER" id="PTHR43367">
    <property type="match status" value="1"/>
</dbReference>
<reference evidence="1" key="1">
    <citation type="submission" date="2020-01" db="EMBL/GenBank/DDBJ databases">
        <authorList>
            <person name="Mishra B."/>
        </authorList>
    </citation>
    <scope>NUCLEOTIDE SEQUENCE [LARGE SCALE GENOMIC DNA]</scope>
</reference>
<dbReference type="Proteomes" id="UP000467841">
    <property type="component" value="Unassembled WGS sequence"/>
</dbReference>
<keyword evidence="2" id="KW-1185">Reference proteome</keyword>
<gene>
    <name evidence="1" type="ORF">MERR_LOCUS45452</name>
</gene>